<dbReference type="InterPro" id="IPR025949">
    <property type="entry name" value="PapC-like_C"/>
</dbReference>
<dbReference type="InterPro" id="IPR000015">
    <property type="entry name" value="Fimb_usher"/>
</dbReference>
<dbReference type="EMBL" id="MRWE01000030">
    <property type="protein sequence ID" value="ORJ24389.1"/>
    <property type="molecule type" value="Genomic_DNA"/>
</dbReference>
<gene>
    <name evidence="2" type="ORF">BS640_16545</name>
</gene>
<sequence>MAEVNTPGGQPDGIINDTARIPGIDLYLDVTLNGNHLGLAHFGDANGKLYASANTLRQLGFRLPKEATDAVSLNNIDQLKIDYDVQQQTLNMTVPLSQLDSATTELNGLNMQSPAAAKSRGMLLNYDLYAAQQNGTTANSFTEFRAFNSEGVFSSTQLTRYSEQTNSGSQGNEFSRLDTSWRSSFPDKLLAVTVGDTLTSSLSWSRPTRIAGIQIGTDYSLQPYLRTAPLPTFLGSATLPSSVELFVNGMKYYNGQVPSGNFAINTMPNISGAGNAQVVMTDALGRTTTQNFSFYNDQQLLREGLKDWSAEVGVVRKNYGYASNDYGSTPAASGTWRYGVSNTLTTGIHSEATDGLANGGVSSDWIPGSQSGTISTSLAFSTDRGQSGSLYSVGYRWAGTRFSFGASTTATTGNYHDVATHYGTAPPALNSNVVVGYDTGYLGNVSLSYLQFRYPQESAIRYANANWFKSVAENVYLSAGYSQNMDDKSDRSVYLMVSVTLDNRITASTTVQRTNNQTGYQVNASQSQPSEGGWGWNVAADQQDSQQSGQGEVGYLGRYGNVYTGFNNMPDNHYGYAGASGSLVMMGGGLFAAREITNGFAVVSTDGVPDVPVKLQNNPVGTTNNSGLLLVTPLNSYQKNLLSIDPMSLPANTRITRIEANATPGDRSGTLVNFTIESVRAAQVVLTDARGKVIPEGSQVRLNGDQSQTVPVGFDGMAYFDTLKQHNTLQVTTNSGTCSVQFDYPAKTEGIPQIGPLACK</sequence>
<dbReference type="GO" id="GO:0015473">
    <property type="term" value="F:fimbrial usher porin activity"/>
    <property type="evidence" value="ECO:0007669"/>
    <property type="project" value="InterPro"/>
</dbReference>
<dbReference type="STRING" id="1646377.BS640_16545"/>
<dbReference type="InterPro" id="IPR043142">
    <property type="entry name" value="PapC-like_C_sf"/>
</dbReference>
<dbReference type="GO" id="GO:0009279">
    <property type="term" value="C:cell outer membrane"/>
    <property type="evidence" value="ECO:0007669"/>
    <property type="project" value="TreeGrafter"/>
</dbReference>
<dbReference type="GO" id="GO:0009297">
    <property type="term" value="P:pilus assembly"/>
    <property type="evidence" value="ECO:0007669"/>
    <property type="project" value="InterPro"/>
</dbReference>
<dbReference type="InterPro" id="IPR042186">
    <property type="entry name" value="FimD_plug_dom"/>
</dbReference>
<proteinExistence type="predicted"/>
<dbReference type="AlphaFoldDB" id="A0A1X0WCA1"/>
<reference evidence="2 3" key="1">
    <citation type="journal article" date="2017" name="Int. J. Syst. Evol. Microbiol.">
        <title>Rouxiella badensis sp. nov. and Rouxiella silvae sp. nov. isolated from peat bog soil in Germany and emendation of the genus description.</title>
        <authorList>
            <person name="Le Fleche-Mateos A."/>
            <person name="Kugler J.H."/>
            <person name="Hansen S.H."/>
            <person name="Syldatk C."/>
            <person name="Hausmann R."/>
            <person name="Lomprez F."/>
            <person name="Vandenbogaert M."/>
            <person name="Manuguerra J.C."/>
            <person name="Grimont P.A."/>
        </authorList>
    </citation>
    <scope>NUCLEOTIDE SEQUENCE [LARGE SCALE GENOMIC DNA]</scope>
    <source>
        <strain evidence="2 3">DSM 100043</strain>
    </source>
</reference>
<dbReference type="Gene3D" id="2.60.40.2610">
    <property type="entry name" value="Outer membrane usher protein FimD, plug domain"/>
    <property type="match status" value="1"/>
</dbReference>
<accession>A0A1X0WCA1</accession>
<protein>
    <submittedName>
        <fullName evidence="2">Fimbrial protein</fullName>
    </submittedName>
</protein>
<dbReference type="Proteomes" id="UP000192536">
    <property type="component" value="Unassembled WGS sequence"/>
</dbReference>
<evidence type="ECO:0000313" key="2">
    <source>
        <dbReference type="EMBL" id="ORJ24389.1"/>
    </source>
</evidence>
<evidence type="ECO:0000259" key="1">
    <source>
        <dbReference type="Pfam" id="PF13953"/>
    </source>
</evidence>
<name>A0A1X0WCA1_9GAMM</name>
<dbReference type="PANTHER" id="PTHR30451:SF5">
    <property type="entry name" value="SLR0019 PROTEIN"/>
    <property type="match status" value="1"/>
</dbReference>
<keyword evidence="3" id="KW-1185">Reference proteome</keyword>
<dbReference type="Gene3D" id="2.60.40.3110">
    <property type="match status" value="1"/>
</dbReference>
<dbReference type="Pfam" id="PF00577">
    <property type="entry name" value="Usher"/>
    <property type="match status" value="1"/>
</dbReference>
<dbReference type="PANTHER" id="PTHR30451">
    <property type="entry name" value="OUTER MEMBRANE USHER PROTEIN"/>
    <property type="match status" value="1"/>
</dbReference>
<dbReference type="Pfam" id="PF13953">
    <property type="entry name" value="PapC_C"/>
    <property type="match status" value="1"/>
</dbReference>
<comment type="caution">
    <text evidence="2">The sequence shown here is derived from an EMBL/GenBank/DDBJ whole genome shotgun (WGS) entry which is preliminary data.</text>
</comment>
<dbReference type="Gene3D" id="2.60.40.2070">
    <property type="match status" value="1"/>
</dbReference>
<feature type="domain" description="PapC-like C-terminal" evidence="1">
    <location>
        <begin position="685"/>
        <end position="745"/>
    </location>
</feature>
<organism evidence="2 3">
    <name type="scientific">Rouxiella badensis</name>
    <dbReference type="NCBI Taxonomy" id="1646377"/>
    <lineage>
        <taxon>Bacteria</taxon>
        <taxon>Pseudomonadati</taxon>
        <taxon>Pseudomonadota</taxon>
        <taxon>Gammaproteobacteria</taxon>
        <taxon>Enterobacterales</taxon>
        <taxon>Yersiniaceae</taxon>
        <taxon>Rouxiella</taxon>
    </lineage>
</organism>
<evidence type="ECO:0000313" key="3">
    <source>
        <dbReference type="Proteomes" id="UP000192536"/>
    </source>
</evidence>